<protein>
    <submittedName>
        <fullName evidence="2">Uncharacterized protein</fullName>
    </submittedName>
</protein>
<name>A0AAD9A393_9PEZI</name>
<comment type="caution">
    <text evidence="2">The sequence shown here is derived from an EMBL/GenBank/DDBJ whole genome shotgun (WGS) entry which is preliminary data.</text>
</comment>
<accession>A0AAD9A393</accession>
<feature type="compositionally biased region" description="Acidic residues" evidence="1">
    <location>
        <begin position="20"/>
        <end position="37"/>
    </location>
</feature>
<dbReference type="Proteomes" id="UP001243330">
    <property type="component" value="Unassembled WGS sequence"/>
</dbReference>
<sequence length="110" mass="12569">MPPQQRRNADAYDSDSSFPPDDECDVNDDDCFDDNDQDGSLGTDATDVEPLCEDDDFDLEDQIRLFDGNVHPPEYWLRELEGFNEDAFACQDYSPGTTVLLDAVEEQWHQ</sequence>
<proteinExistence type="predicted"/>
<gene>
    <name evidence="2" type="ORF">CCHR01_16997</name>
</gene>
<keyword evidence="3" id="KW-1185">Reference proteome</keyword>
<evidence type="ECO:0000256" key="1">
    <source>
        <dbReference type="SAM" id="MobiDB-lite"/>
    </source>
</evidence>
<dbReference type="EMBL" id="JAQOWY010000567">
    <property type="protein sequence ID" value="KAK1840388.1"/>
    <property type="molecule type" value="Genomic_DNA"/>
</dbReference>
<organism evidence="2 3">
    <name type="scientific">Colletotrichum chrysophilum</name>
    <dbReference type="NCBI Taxonomy" id="1836956"/>
    <lineage>
        <taxon>Eukaryota</taxon>
        <taxon>Fungi</taxon>
        <taxon>Dikarya</taxon>
        <taxon>Ascomycota</taxon>
        <taxon>Pezizomycotina</taxon>
        <taxon>Sordariomycetes</taxon>
        <taxon>Hypocreomycetidae</taxon>
        <taxon>Glomerellales</taxon>
        <taxon>Glomerellaceae</taxon>
        <taxon>Colletotrichum</taxon>
        <taxon>Colletotrichum gloeosporioides species complex</taxon>
    </lineage>
</organism>
<evidence type="ECO:0000313" key="2">
    <source>
        <dbReference type="EMBL" id="KAK1840388.1"/>
    </source>
</evidence>
<reference evidence="2" key="1">
    <citation type="submission" date="2023-01" db="EMBL/GenBank/DDBJ databases">
        <title>Colletotrichum chrysophilum M932 genome sequence.</title>
        <authorList>
            <person name="Baroncelli R."/>
        </authorList>
    </citation>
    <scope>NUCLEOTIDE SEQUENCE</scope>
    <source>
        <strain evidence="2">M932</strain>
    </source>
</reference>
<dbReference type="AlphaFoldDB" id="A0AAD9A393"/>
<feature type="region of interest" description="Disordered" evidence="1">
    <location>
        <begin position="1"/>
        <end position="51"/>
    </location>
</feature>
<evidence type="ECO:0000313" key="3">
    <source>
        <dbReference type="Proteomes" id="UP001243330"/>
    </source>
</evidence>